<feature type="transmembrane region" description="Helical" evidence="1">
    <location>
        <begin position="40"/>
        <end position="58"/>
    </location>
</feature>
<dbReference type="InterPro" id="IPR009936">
    <property type="entry name" value="DUF1468"/>
</dbReference>
<feature type="transmembrane region" description="Helical" evidence="1">
    <location>
        <begin position="117"/>
        <end position="142"/>
    </location>
</feature>
<gene>
    <name evidence="3" type="ORF">LGQ03_04775</name>
</gene>
<keyword evidence="4" id="KW-1185">Reference proteome</keyword>
<dbReference type="Proteomes" id="UP001138961">
    <property type="component" value="Unassembled WGS sequence"/>
</dbReference>
<organism evidence="3 4">
    <name type="scientific">Loktanella gaetbuli</name>
    <dbReference type="NCBI Taxonomy" id="2881335"/>
    <lineage>
        <taxon>Bacteria</taxon>
        <taxon>Pseudomonadati</taxon>
        <taxon>Pseudomonadota</taxon>
        <taxon>Alphaproteobacteria</taxon>
        <taxon>Rhodobacterales</taxon>
        <taxon>Roseobacteraceae</taxon>
        <taxon>Loktanella</taxon>
    </lineage>
</organism>
<feature type="transmembrane region" description="Helical" evidence="1">
    <location>
        <begin position="70"/>
        <end position="88"/>
    </location>
</feature>
<proteinExistence type="predicted"/>
<reference evidence="3" key="1">
    <citation type="submission" date="2021-10" db="EMBL/GenBank/DDBJ databases">
        <title>Loktanella gaetbuli sp. nov., isolated from a tidal flat.</title>
        <authorList>
            <person name="Park S."/>
            <person name="Yoon J.-H."/>
        </authorList>
    </citation>
    <scope>NUCLEOTIDE SEQUENCE</scope>
    <source>
        <strain evidence="3">TSTF-M6</strain>
    </source>
</reference>
<evidence type="ECO:0000313" key="4">
    <source>
        <dbReference type="Proteomes" id="UP001138961"/>
    </source>
</evidence>
<dbReference type="RefSeq" id="WP_226747464.1">
    <property type="nucleotide sequence ID" value="NZ_JAJATZ010000002.1"/>
</dbReference>
<evidence type="ECO:0000259" key="2">
    <source>
        <dbReference type="Pfam" id="PF07331"/>
    </source>
</evidence>
<keyword evidence="1" id="KW-0472">Membrane</keyword>
<keyword evidence="1" id="KW-1133">Transmembrane helix</keyword>
<feature type="domain" description="DUF1468" evidence="2">
    <location>
        <begin position="8"/>
        <end position="139"/>
    </location>
</feature>
<dbReference type="Pfam" id="PF07331">
    <property type="entry name" value="TctB"/>
    <property type="match status" value="1"/>
</dbReference>
<evidence type="ECO:0000256" key="1">
    <source>
        <dbReference type="SAM" id="Phobius"/>
    </source>
</evidence>
<keyword evidence="1" id="KW-0812">Transmembrane</keyword>
<sequence length="147" mass="15472">MTRPSDRIFGLVVILAALAYIASALQVQASFLSDPVGPKAFPIAVGIVAILCAVTMIARPDAEPEWPAVRSTLAIGIAIVVLVIYAYALKPLGFLIPTAAVAAILSYQISPSPKVSVLSGIGLSIGLFVLFRFVLGLSLFGFPRGWF</sequence>
<dbReference type="EMBL" id="JAJATZ010000002">
    <property type="protein sequence ID" value="MCB5198545.1"/>
    <property type="molecule type" value="Genomic_DNA"/>
</dbReference>
<protein>
    <submittedName>
        <fullName evidence="3">Tripartite tricarboxylate transporter TctB family protein</fullName>
    </submittedName>
</protein>
<comment type="caution">
    <text evidence="3">The sequence shown here is derived from an EMBL/GenBank/DDBJ whole genome shotgun (WGS) entry which is preliminary data.</text>
</comment>
<accession>A0ABS8BS30</accession>
<evidence type="ECO:0000313" key="3">
    <source>
        <dbReference type="EMBL" id="MCB5198545.1"/>
    </source>
</evidence>
<name>A0ABS8BS30_9RHOB</name>